<evidence type="ECO:0000313" key="3">
    <source>
        <dbReference type="Proteomes" id="UP001530293"/>
    </source>
</evidence>
<evidence type="ECO:0000313" key="2">
    <source>
        <dbReference type="EMBL" id="KAL3761364.1"/>
    </source>
</evidence>
<dbReference type="AlphaFoldDB" id="A0ABD3MBK1"/>
<comment type="caution">
    <text evidence="2">The sequence shown here is derived from an EMBL/GenBank/DDBJ whole genome shotgun (WGS) entry which is preliminary data.</text>
</comment>
<name>A0ABD3MBK1_9STRA</name>
<sequence>MLFSKSKPAPSPSQAGAWMKWTSDDITVKLENGSIIACLSGLNRSGDLQHIFMPKIFTNVRNQSDIIGNMFDVKGEFGLLQIQGSEIGYGLVIEEFSNVPADLRPSKPLTKKSLEGSPWAESSVDLGIVACPLFIPFFFGQEIIQGNIYDDDFKLKMQAVSSEHGIWASLITEAFDQYKNCSIIETIVEKKLGKKPGEFITPDFDFDSTSDCFPYCFITPFANREQAKDEQEAIAAYFKVTGQPDVANPFLTVQPTNQTQFQQQLEQQSQQWTQFLALQQQAMIANQNQQPTQIIVESRADQAKEKEAKINATMLRLIFVGGTIDFKSGNVVTLRAPTYTAAMLQILSEPSSVKYVLAINILRTTFEEEPNDINEQLSPFFTELSMRHFSRNFVAALINCNFQASNFETLDYDEPKAITVLHFARQEENRKLSEARMLEEEQRNERDFELIDGHRKQMKTTIAALGKVESMKDIVHIAANVAAVVRAYFDIKNGATPIIYQLASKTIETINQKNFKLWVEKFGHRMPYLPFIFLNMFQHVFGRMMVFASNTLNVQTLEGGDDGSNLKPDIPRECVEHIARFFKKMEEYVADQTIPKDAPVWYNSSVVEAPASAAPPTTPARPTQQANVVESAKSPSTSPAKKKSKGLKPTAKADQEKLGLFYAKEGTNITDHFPPGLEMDKQPCFFFCMKGKKCNKSRVECPRAHLAAWKDFGTDATRERNQAKILAHFKEKKSAWFCAETMIRHKATLPSEYQFLLGDASGPKSNNLPGMSTYRQIHDSIIPRKRNFTHISLVQESNIIQDADALPVPINVVANAPTKNVTANIDKNEIIDCYSNYCKTLGFTESVTTKKGEHQQPTPTSNLLSKYPSHHQLVRSSRMKPSLNLQYRVDDLSLDNVIVILLSKFQQHFDNNDIVSLSQVNTLYAEMVSDVTSELLNYDFSELRHARIGYESQTEIQQHRVNMATAGMIHYGLHPGIFVRYVGGEYVAESRNVEQLLQTISPHISTEDADHVRRILTQGCPSRFDFMESSSQKMQIIRRGNQKTIQDYPDIVSESMNKLERNSQIIPIKRWVLYFSPYLRHTPQSMVLKEGKKPRMVWDGSTKFTPFDVVLNEITPTDFEAVIDFGSSKLRLLVNIYNWSSGR</sequence>
<feature type="region of interest" description="Disordered" evidence="1">
    <location>
        <begin position="611"/>
        <end position="651"/>
    </location>
</feature>
<dbReference type="Proteomes" id="UP001530293">
    <property type="component" value="Unassembled WGS sequence"/>
</dbReference>
<dbReference type="EMBL" id="JALLBG020000151">
    <property type="protein sequence ID" value="KAL3761364.1"/>
    <property type="molecule type" value="Genomic_DNA"/>
</dbReference>
<feature type="compositionally biased region" description="Low complexity" evidence="1">
    <location>
        <begin position="611"/>
        <end position="623"/>
    </location>
</feature>
<accession>A0ABD3MBK1</accession>
<evidence type="ECO:0000256" key="1">
    <source>
        <dbReference type="SAM" id="MobiDB-lite"/>
    </source>
</evidence>
<gene>
    <name evidence="2" type="ORF">ACHAWU_000498</name>
</gene>
<organism evidence="2 3">
    <name type="scientific">Discostella pseudostelligera</name>
    <dbReference type="NCBI Taxonomy" id="259834"/>
    <lineage>
        <taxon>Eukaryota</taxon>
        <taxon>Sar</taxon>
        <taxon>Stramenopiles</taxon>
        <taxon>Ochrophyta</taxon>
        <taxon>Bacillariophyta</taxon>
        <taxon>Coscinodiscophyceae</taxon>
        <taxon>Thalassiosirophycidae</taxon>
        <taxon>Stephanodiscales</taxon>
        <taxon>Stephanodiscaceae</taxon>
        <taxon>Discostella</taxon>
    </lineage>
</organism>
<reference evidence="2 3" key="1">
    <citation type="submission" date="2024-10" db="EMBL/GenBank/DDBJ databases">
        <title>Updated reference genomes for cyclostephanoid diatoms.</title>
        <authorList>
            <person name="Roberts W.R."/>
            <person name="Alverson A.J."/>
        </authorList>
    </citation>
    <scope>NUCLEOTIDE SEQUENCE [LARGE SCALE GENOMIC DNA]</scope>
    <source>
        <strain evidence="2 3">AJA232-27</strain>
    </source>
</reference>
<proteinExistence type="predicted"/>
<protein>
    <submittedName>
        <fullName evidence="2">Uncharacterized protein</fullName>
    </submittedName>
</protein>
<keyword evidence="3" id="KW-1185">Reference proteome</keyword>